<feature type="compositionally biased region" description="Low complexity" evidence="1">
    <location>
        <begin position="55"/>
        <end position="73"/>
    </location>
</feature>
<accession>A0A8S3VE15</accession>
<proteinExistence type="predicted"/>
<organism evidence="2 3">
    <name type="scientific">Mytilus edulis</name>
    <name type="common">Blue mussel</name>
    <dbReference type="NCBI Taxonomy" id="6550"/>
    <lineage>
        <taxon>Eukaryota</taxon>
        <taxon>Metazoa</taxon>
        <taxon>Spiralia</taxon>
        <taxon>Lophotrochozoa</taxon>
        <taxon>Mollusca</taxon>
        <taxon>Bivalvia</taxon>
        <taxon>Autobranchia</taxon>
        <taxon>Pteriomorphia</taxon>
        <taxon>Mytilida</taxon>
        <taxon>Mytiloidea</taxon>
        <taxon>Mytilidae</taxon>
        <taxon>Mytilinae</taxon>
        <taxon>Mytilus</taxon>
    </lineage>
</organism>
<sequence length="293" mass="34707">MQYLHQSWRRIQPPPIITGYNHHQSYTMINHHPIKLQIQPPTIVHYRYNHHQSYTTDTTTTNHTTDTTTTNHNRCNNHQSYATDTTDHTTVMTNHSLKIRSHRNRTLRIQPPPVIHYGYSRHQSYTTDLYRQIITGYGHHDRTTDKNDESKTDTRPIIITKPTTNQAPQISATTTNFTLQIQPQTNQTLQITNTNHTIGRYNNHQSYTTDTTTTNHTTDTTTTIRQSYHYRYNHHQSFTQIQPPPFIHYFLDTTATNLGCRYNNHQSHYRYNHHTIIHYRIHRLQIQPPPIMN</sequence>
<evidence type="ECO:0000313" key="2">
    <source>
        <dbReference type="EMBL" id="CAG2254901.1"/>
    </source>
</evidence>
<dbReference type="EMBL" id="CAJPWZ010003256">
    <property type="protein sequence ID" value="CAG2254901.1"/>
    <property type="molecule type" value="Genomic_DNA"/>
</dbReference>
<feature type="region of interest" description="Disordered" evidence="1">
    <location>
        <begin position="55"/>
        <end position="82"/>
    </location>
</feature>
<gene>
    <name evidence="2" type="ORF">MEDL_66319</name>
</gene>
<keyword evidence="3" id="KW-1185">Reference proteome</keyword>
<reference evidence="2" key="1">
    <citation type="submission" date="2021-03" db="EMBL/GenBank/DDBJ databases">
        <authorList>
            <person name="Bekaert M."/>
        </authorList>
    </citation>
    <scope>NUCLEOTIDE SEQUENCE</scope>
</reference>
<evidence type="ECO:0000313" key="3">
    <source>
        <dbReference type="Proteomes" id="UP000683360"/>
    </source>
</evidence>
<comment type="caution">
    <text evidence="2">The sequence shown here is derived from an EMBL/GenBank/DDBJ whole genome shotgun (WGS) entry which is preliminary data.</text>
</comment>
<dbReference type="AlphaFoldDB" id="A0A8S3VE15"/>
<dbReference type="Proteomes" id="UP000683360">
    <property type="component" value="Unassembled WGS sequence"/>
</dbReference>
<protein>
    <submittedName>
        <fullName evidence="2">Uncharacterized protein</fullName>
    </submittedName>
</protein>
<name>A0A8S3VE15_MYTED</name>
<evidence type="ECO:0000256" key="1">
    <source>
        <dbReference type="SAM" id="MobiDB-lite"/>
    </source>
</evidence>